<keyword evidence="7" id="KW-0675">Receptor</keyword>
<comment type="caution">
    <text evidence="12">The sequence shown here is derived from an EMBL/GenBank/DDBJ whole genome shotgun (WGS) entry which is preliminary data.</text>
</comment>
<keyword evidence="8" id="KW-0325">Glycoprotein</keyword>
<keyword evidence="5" id="KW-0297">G-protein coupled receptor</keyword>
<feature type="domain" description="G-protein coupled receptors family 1 profile" evidence="11">
    <location>
        <begin position="357"/>
        <end position="581"/>
    </location>
</feature>
<feature type="transmembrane region" description="Helical" evidence="10">
    <location>
        <begin position="340"/>
        <end position="365"/>
    </location>
</feature>
<evidence type="ECO:0000313" key="13">
    <source>
        <dbReference type="Proteomes" id="UP001175271"/>
    </source>
</evidence>
<proteinExistence type="predicted"/>
<feature type="transmembrane region" description="Helical" evidence="10">
    <location>
        <begin position="83"/>
        <end position="105"/>
    </location>
</feature>
<sequence length="661" mass="75616">MEYQYYINAYGFLILGFFLIVFNLPVLVVVCTFKTLRHQYGVLIISLLNGVLTGLVSFGYGTFRLVLFSAGRDDETITVRQCFHNPLTFFLLWTFPMTGLGLLVNSIDRLIVITLPLTYFHYNSRIVSSLVIIALVINSAIVFAACYITLRTRSASLMVNIFCNQMEIYSKEMFVTLVSIRTVFTFLAVLLMFVVLVLFVKHNRIRAKQAFHTDEAIKRFKARQMDYTRTMLISCVATILVFIIPSTFAIVSRLLDMSAHVATWTRFVSFINSFNIAILLIHRQKDIRSKLFSMLNYVFSKSLVDIATVDFTNAEIYRVPEGRGPERAFVIMELAKDYQFYMNTFGYITLGVCLTIVNVPVLAVVSLSRGLRKQYGVLIISLFNGIFSGFGTFGYGLFRLVVYTSQTDKKLVTLEQCLCNPLTFFLVWTFPMMGLGLLINSIDRFLAISVPLSYFRYNSNFVVALNIAALSVNCLFVFVVFFITIQNRSMALMVNIFCNHREIFSSEIFITLAASRSIFGLLAVLLMLAVLILFVRHQKKSKRTSQAFHTDQTMKRFKSRQMNYTKTMLISCAATIVLFVIPATYSIMGRVFGLDESGSMTAWTRFVCFFNSFNIAFLLIYRQKDIRCRLFKVVNFVCRTKEEEDHNSQTVIRDISPVIPV</sequence>
<feature type="transmembrane region" description="Helical" evidence="10">
    <location>
        <begin position="377"/>
        <end position="402"/>
    </location>
</feature>
<evidence type="ECO:0000256" key="8">
    <source>
        <dbReference type="ARBA" id="ARBA00023180"/>
    </source>
</evidence>
<dbReference type="Proteomes" id="UP001175271">
    <property type="component" value="Unassembled WGS sequence"/>
</dbReference>
<feature type="transmembrane region" description="Helical" evidence="10">
    <location>
        <begin position="600"/>
        <end position="621"/>
    </location>
</feature>
<feature type="transmembrane region" description="Helical" evidence="10">
    <location>
        <begin position="508"/>
        <end position="535"/>
    </location>
</feature>
<keyword evidence="4 10" id="KW-1133">Transmembrane helix</keyword>
<evidence type="ECO:0000256" key="10">
    <source>
        <dbReference type="SAM" id="Phobius"/>
    </source>
</evidence>
<feature type="transmembrane region" description="Helical" evidence="10">
    <location>
        <begin position="461"/>
        <end position="485"/>
    </location>
</feature>
<dbReference type="GO" id="GO:0004930">
    <property type="term" value="F:G protein-coupled receptor activity"/>
    <property type="evidence" value="ECO:0007669"/>
    <property type="project" value="UniProtKB-KW"/>
</dbReference>
<dbReference type="GO" id="GO:0005886">
    <property type="term" value="C:plasma membrane"/>
    <property type="evidence" value="ECO:0007669"/>
    <property type="project" value="UniProtKB-SubCell"/>
</dbReference>
<feature type="transmembrane region" description="Helical" evidence="10">
    <location>
        <begin position="422"/>
        <end position="440"/>
    </location>
</feature>
<evidence type="ECO:0000313" key="12">
    <source>
        <dbReference type="EMBL" id="KAK0419005.1"/>
    </source>
</evidence>
<dbReference type="EMBL" id="JAUCMV010000002">
    <property type="protein sequence ID" value="KAK0419005.1"/>
    <property type="molecule type" value="Genomic_DNA"/>
</dbReference>
<evidence type="ECO:0000256" key="2">
    <source>
        <dbReference type="ARBA" id="ARBA00022475"/>
    </source>
</evidence>
<reference evidence="12" key="1">
    <citation type="submission" date="2023-06" db="EMBL/GenBank/DDBJ databases">
        <title>Genomic analysis of the entomopathogenic nematode Steinernema hermaphroditum.</title>
        <authorList>
            <person name="Schwarz E.M."/>
            <person name="Heppert J.K."/>
            <person name="Baniya A."/>
            <person name="Schwartz H.T."/>
            <person name="Tan C.-H."/>
            <person name="Antoshechkin I."/>
            <person name="Sternberg P.W."/>
            <person name="Goodrich-Blair H."/>
            <person name="Dillman A.R."/>
        </authorList>
    </citation>
    <scope>NUCLEOTIDE SEQUENCE</scope>
    <source>
        <strain evidence="12">PS9179</strain>
        <tissue evidence="12">Whole animal</tissue>
    </source>
</reference>
<feature type="transmembrane region" description="Helical" evidence="10">
    <location>
        <begin position="263"/>
        <end position="281"/>
    </location>
</feature>
<feature type="transmembrane region" description="Helical" evidence="10">
    <location>
        <begin position="174"/>
        <end position="200"/>
    </location>
</feature>
<evidence type="ECO:0000259" key="11">
    <source>
        <dbReference type="PROSITE" id="PS50262"/>
    </source>
</evidence>
<dbReference type="PROSITE" id="PS50262">
    <property type="entry name" value="G_PROTEIN_RECEP_F1_2"/>
    <property type="match status" value="2"/>
</dbReference>
<comment type="subcellular location">
    <subcellularLocation>
        <location evidence="1">Cell membrane</location>
        <topology evidence="1">Multi-pass membrane protein</topology>
    </subcellularLocation>
</comment>
<feature type="domain" description="G-protein coupled receptors family 1 profile" evidence="11">
    <location>
        <begin position="22"/>
        <end position="280"/>
    </location>
</feature>
<protein>
    <recommendedName>
        <fullName evidence="11">G-protein coupled receptors family 1 profile domain-containing protein</fullName>
    </recommendedName>
</protein>
<feature type="transmembrane region" description="Helical" evidence="10">
    <location>
        <begin position="12"/>
        <end position="33"/>
    </location>
</feature>
<dbReference type="Gene3D" id="1.20.1070.10">
    <property type="entry name" value="Rhodopsin 7-helix transmembrane proteins"/>
    <property type="match status" value="2"/>
</dbReference>
<keyword evidence="3 10" id="KW-0812">Transmembrane</keyword>
<evidence type="ECO:0000256" key="3">
    <source>
        <dbReference type="ARBA" id="ARBA00022692"/>
    </source>
</evidence>
<keyword evidence="13" id="KW-1185">Reference proteome</keyword>
<name>A0AA39I724_9BILA</name>
<evidence type="ECO:0000256" key="1">
    <source>
        <dbReference type="ARBA" id="ARBA00004651"/>
    </source>
</evidence>
<feature type="transmembrane region" description="Helical" evidence="10">
    <location>
        <begin position="231"/>
        <end position="251"/>
    </location>
</feature>
<evidence type="ECO:0000256" key="6">
    <source>
        <dbReference type="ARBA" id="ARBA00023136"/>
    </source>
</evidence>
<accession>A0AA39I724</accession>
<feature type="transmembrane region" description="Helical" evidence="10">
    <location>
        <begin position="126"/>
        <end position="150"/>
    </location>
</feature>
<evidence type="ECO:0000256" key="7">
    <source>
        <dbReference type="ARBA" id="ARBA00023170"/>
    </source>
</evidence>
<evidence type="ECO:0000256" key="5">
    <source>
        <dbReference type="ARBA" id="ARBA00023040"/>
    </source>
</evidence>
<gene>
    <name evidence="12" type="ORF">QR680_013900</name>
</gene>
<keyword evidence="6 10" id="KW-0472">Membrane</keyword>
<evidence type="ECO:0000256" key="4">
    <source>
        <dbReference type="ARBA" id="ARBA00022989"/>
    </source>
</evidence>
<keyword evidence="9" id="KW-0807">Transducer</keyword>
<dbReference type="PANTHER" id="PTHR24246">
    <property type="entry name" value="OLFACTORY RECEPTOR AND ADENOSINE RECEPTOR"/>
    <property type="match status" value="1"/>
</dbReference>
<dbReference type="InterPro" id="IPR017452">
    <property type="entry name" value="GPCR_Rhodpsn_7TM"/>
</dbReference>
<organism evidence="12 13">
    <name type="scientific">Steinernema hermaphroditum</name>
    <dbReference type="NCBI Taxonomy" id="289476"/>
    <lineage>
        <taxon>Eukaryota</taxon>
        <taxon>Metazoa</taxon>
        <taxon>Ecdysozoa</taxon>
        <taxon>Nematoda</taxon>
        <taxon>Chromadorea</taxon>
        <taxon>Rhabditida</taxon>
        <taxon>Tylenchina</taxon>
        <taxon>Panagrolaimomorpha</taxon>
        <taxon>Strongyloidoidea</taxon>
        <taxon>Steinernematidae</taxon>
        <taxon>Steinernema</taxon>
    </lineage>
</organism>
<dbReference type="AlphaFoldDB" id="A0AA39I724"/>
<keyword evidence="2" id="KW-1003">Cell membrane</keyword>
<evidence type="ECO:0000256" key="9">
    <source>
        <dbReference type="ARBA" id="ARBA00023224"/>
    </source>
</evidence>
<feature type="transmembrane region" description="Helical" evidence="10">
    <location>
        <begin position="40"/>
        <end position="63"/>
    </location>
</feature>
<dbReference type="SUPFAM" id="SSF81321">
    <property type="entry name" value="Family A G protein-coupled receptor-like"/>
    <property type="match status" value="2"/>
</dbReference>
<feature type="transmembrane region" description="Helical" evidence="10">
    <location>
        <begin position="564"/>
        <end position="588"/>
    </location>
</feature>
<dbReference type="PANTHER" id="PTHR24246:SF27">
    <property type="entry name" value="ADENOSINE RECEPTOR, ISOFORM A"/>
    <property type="match status" value="1"/>
</dbReference>